<comment type="caution">
    <text evidence="3">The sequence shown here is derived from an EMBL/GenBank/DDBJ whole genome shotgun (WGS) entry which is preliminary data.</text>
</comment>
<name>A0A218X7H2_PUNGR</name>
<evidence type="ECO:0000313" key="5">
    <source>
        <dbReference type="Proteomes" id="UP000197138"/>
    </source>
</evidence>
<feature type="chain" id="PRO_5014071907" description="Precursor of CEP9-like" evidence="2">
    <location>
        <begin position="30"/>
        <end position="112"/>
    </location>
</feature>
<feature type="compositionally biased region" description="Polar residues" evidence="1">
    <location>
        <begin position="97"/>
        <end position="112"/>
    </location>
</feature>
<dbReference type="EMBL" id="PGOL01002090">
    <property type="protein sequence ID" value="PKI50669.1"/>
    <property type="molecule type" value="Genomic_DNA"/>
</dbReference>
<dbReference type="EMBL" id="MTKT01002214">
    <property type="protein sequence ID" value="OWM80748.1"/>
    <property type="molecule type" value="Genomic_DNA"/>
</dbReference>
<feature type="signal peptide" evidence="2">
    <location>
        <begin position="1"/>
        <end position="29"/>
    </location>
</feature>
<gene>
    <name evidence="3" type="ORF">CDL15_Pgr006778</name>
    <name evidence="4" type="ORF">CRG98_028981</name>
</gene>
<evidence type="ECO:0000256" key="2">
    <source>
        <dbReference type="SAM" id="SignalP"/>
    </source>
</evidence>
<organism evidence="3 5">
    <name type="scientific">Punica granatum</name>
    <name type="common">Pomegranate</name>
    <dbReference type="NCBI Taxonomy" id="22663"/>
    <lineage>
        <taxon>Eukaryota</taxon>
        <taxon>Viridiplantae</taxon>
        <taxon>Streptophyta</taxon>
        <taxon>Embryophyta</taxon>
        <taxon>Tracheophyta</taxon>
        <taxon>Spermatophyta</taxon>
        <taxon>Magnoliopsida</taxon>
        <taxon>eudicotyledons</taxon>
        <taxon>Gunneridae</taxon>
        <taxon>Pentapetalae</taxon>
        <taxon>rosids</taxon>
        <taxon>malvids</taxon>
        <taxon>Myrtales</taxon>
        <taxon>Lythraceae</taxon>
        <taxon>Punica</taxon>
    </lineage>
</organism>
<evidence type="ECO:0000256" key="1">
    <source>
        <dbReference type="SAM" id="MobiDB-lite"/>
    </source>
</evidence>
<proteinExistence type="predicted"/>
<sequence>MAPLKLKSTSLLILLFVAFCATIIMSCEARKLLPSNINTDNLFTASRKGSIKHTDPGHSPGVGHLGSIKHTDPGHSPGVGHSVPIAQINQDYFRPTTRANSPKSGHSTRNSP</sequence>
<dbReference type="AlphaFoldDB" id="A0A218X7H2"/>
<feature type="region of interest" description="Disordered" evidence="1">
    <location>
        <begin position="48"/>
        <end position="112"/>
    </location>
</feature>
<evidence type="ECO:0008006" key="7">
    <source>
        <dbReference type="Google" id="ProtNLM"/>
    </source>
</evidence>
<dbReference type="PROSITE" id="PS51257">
    <property type="entry name" value="PROKAR_LIPOPROTEIN"/>
    <property type="match status" value="1"/>
</dbReference>
<keyword evidence="2" id="KW-0732">Signal</keyword>
<evidence type="ECO:0000313" key="4">
    <source>
        <dbReference type="EMBL" id="PKI50669.1"/>
    </source>
</evidence>
<accession>A0A218X7H2</accession>
<reference evidence="5" key="1">
    <citation type="journal article" date="2017" name="Plant J.">
        <title>The pomegranate (Punica granatum L.) genome and the genomics of punicalagin biosynthesis.</title>
        <authorList>
            <person name="Qin G."/>
            <person name="Xu C."/>
            <person name="Ming R."/>
            <person name="Tang H."/>
            <person name="Guyot R."/>
            <person name="Kramer E.M."/>
            <person name="Hu Y."/>
            <person name="Yi X."/>
            <person name="Qi Y."/>
            <person name="Xu X."/>
            <person name="Gao Z."/>
            <person name="Pan H."/>
            <person name="Jian J."/>
            <person name="Tian Y."/>
            <person name="Yue Z."/>
            <person name="Xu Y."/>
        </authorList>
    </citation>
    <scope>NUCLEOTIDE SEQUENCE [LARGE SCALE GENOMIC DNA]</scope>
    <source>
        <strain evidence="5">cv. Dabenzi</strain>
    </source>
</reference>
<reference evidence="4 6" key="3">
    <citation type="submission" date="2017-11" db="EMBL/GenBank/DDBJ databases">
        <title>De-novo sequencing of pomegranate (Punica granatum L.) genome.</title>
        <authorList>
            <person name="Akparov Z."/>
            <person name="Amiraslanov A."/>
            <person name="Hajiyeva S."/>
            <person name="Abbasov M."/>
            <person name="Kaur K."/>
            <person name="Hamwieh A."/>
            <person name="Solovyev V."/>
            <person name="Salamov A."/>
            <person name="Braich B."/>
            <person name="Kosarev P."/>
            <person name="Mahmoud A."/>
            <person name="Hajiyev E."/>
            <person name="Babayeva S."/>
            <person name="Izzatullayeva V."/>
            <person name="Mammadov A."/>
            <person name="Mammadov A."/>
            <person name="Sharifova S."/>
            <person name="Ojaghi J."/>
            <person name="Eynullazada K."/>
            <person name="Bayramov B."/>
            <person name="Abdulazimova A."/>
            <person name="Shahmuradov I."/>
        </authorList>
    </citation>
    <scope>NUCLEOTIDE SEQUENCE [LARGE SCALE GENOMIC DNA]</scope>
    <source>
        <strain evidence="4">AG2017</strain>
        <strain evidence="6">cv. AG2017</strain>
        <tissue evidence="4">Leaf</tissue>
    </source>
</reference>
<dbReference type="Proteomes" id="UP000233551">
    <property type="component" value="Unassembled WGS sequence"/>
</dbReference>
<protein>
    <recommendedName>
        <fullName evidence="7">Precursor of CEP9-like</fullName>
    </recommendedName>
</protein>
<evidence type="ECO:0000313" key="3">
    <source>
        <dbReference type="EMBL" id="OWM80748.1"/>
    </source>
</evidence>
<evidence type="ECO:0000313" key="6">
    <source>
        <dbReference type="Proteomes" id="UP000233551"/>
    </source>
</evidence>
<dbReference type="Proteomes" id="UP000197138">
    <property type="component" value="Unassembled WGS sequence"/>
</dbReference>
<reference evidence="3" key="2">
    <citation type="submission" date="2017-06" db="EMBL/GenBank/DDBJ databases">
        <title>The pomegranate genome and the genomics of punicalagin biosynthesis.</title>
        <authorList>
            <person name="Xu C."/>
        </authorList>
    </citation>
    <scope>NUCLEOTIDE SEQUENCE [LARGE SCALE GENOMIC DNA]</scope>
    <source>
        <tissue evidence="3">Fresh leaf</tissue>
    </source>
</reference>
<keyword evidence="6" id="KW-1185">Reference proteome</keyword>